<keyword evidence="2" id="KW-1185">Reference proteome</keyword>
<evidence type="ECO:0000313" key="1">
    <source>
        <dbReference type="EMBL" id="CUU57831.1"/>
    </source>
</evidence>
<accession>A0A0S4QQH9</accession>
<proteinExistence type="predicted"/>
<evidence type="ECO:0000313" key="2">
    <source>
        <dbReference type="Proteomes" id="UP000198802"/>
    </source>
</evidence>
<gene>
    <name evidence="1" type="ORF">Ga0074812_11533</name>
</gene>
<protein>
    <submittedName>
        <fullName evidence="1">Uncharacterized protein</fullName>
    </submittedName>
</protein>
<dbReference type="AlphaFoldDB" id="A0A0S4QQH9"/>
<organism evidence="1 2">
    <name type="scientific">Parafrankia irregularis</name>
    <dbReference type="NCBI Taxonomy" id="795642"/>
    <lineage>
        <taxon>Bacteria</taxon>
        <taxon>Bacillati</taxon>
        <taxon>Actinomycetota</taxon>
        <taxon>Actinomycetes</taxon>
        <taxon>Frankiales</taxon>
        <taxon>Frankiaceae</taxon>
        <taxon>Parafrankia</taxon>
    </lineage>
</organism>
<dbReference type="Proteomes" id="UP000198802">
    <property type="component" value="Unassembled WGS sequence"/>
</dbReference>
<dbReference type="EMBL" id="FAOZ01000015">
    <property type="protein sequence ID" value="CUU57831.1"/>
    <property type="molecule type" value="Genomic_DNA"/>
</dbReference>
<sequence>MTADMSKLSARKLHAVVDDAAAALEANPDDQAARTRGTDAATELLARRDARHERERQRRNT</sequence>
<dbReference type="RefSeq" id="WP_131799512.1">
    <property type="nucleotide sequence ID" value="NZ_FAOZ01000015.1"/>
</dbReference>
<reference evidence="2" key="1">
    <citation type="submission" date="2015-11" db="EMBL/GenBank/DDBJ databases">
        <authorList>
            <person name="Varghese N."/>
        </authorList>
    </citation>
    <scope>NUCLEOTIDE SEQUENCE [LARGE SCALE GENOMIC DNA]</scope>
    <source>
        <strain evidence="2">DSM 45899</strain>
    </source>
</reference>
<name>A0A0S4QQH9_9ACTN</name>